<dbReference type="SUPFAM" id="SSF54211">
    <property type="entry name" value="Ribosomal protein S5 domain 2-like"/>
    <property type="match status" value="1"/>
</dbReference>
<evidence type="ECO:0000256" key="7">
    <source>
        <dbReference type="NCBIfam" id="TIGR00188"/>
    </source>
</evidence>
<dbReference type="GO" id="GO:0042781">
    <property type="term" value="F:3'-tRNA processing endoribonuclease activity"/>
    <property type="evidence" value="ECO:0007669"/>
    <property type="project" value="TreeGrafter"/>
</dbReference>
<name>A0A1G1WWN3_9BACT</name>
<evidence type="ECO:0000256" key="6">
    <source>
        <dbReference type="HAMAP-Rule" id="MF_00227"/>
    </source>
</evidence>
<evidence type="ECO:0000313" key="8">
    <source>
        <dbReference type="EMBL" id="OGY32115.1"/>
    </source>
</evidence>
<dbReference type="Gene3D" id="3.30.230.10">
    <property type="match status" value="1"/>
</dbReference>
<dbReference type="PANTHER" id="PTHR33992:SF1">
    <property type="entry name" value="RIBONUCLEASE P PROTEIN COMPONENT"/>
    <property type="match status" value="1"/>
</dbReference>
<dbReference type="InterPro" id="IPR000100">
    <property type="entry name" value="RNase_P"/>
</dbReference>
<dbReference type="AlphaFoldDB" id="A0A1G1WWN3"/>
<evidence type="ECO:0000256" key="4">
    <source>
        <dbReference type="ARBA" id="ARBA00022801"/>
    </source>
</evidence>
<comment type="subunit">
    <text evidence="6">Consists of a catalytic RNA component (M1 or rnpB) and a protein subunit.</text>
</comment>
<dbReference type="InterPro" id="IPR014721">
    <property type="entry name" value="Ribsml_uS5_D2-typ_fold_subgr"/>
</dbReference>
<dbReference type="EMBL" id="MHDA01000023">
    <property type="protein sequence ID" value="OGY32115.1"/>
    <property type="molecule type" value="Genomic_DNA"/>
</dbReference>
<accession>A0A1G1WWN3</accession>
<comment type="similarity">
    <text evidence="6">Belongs to the RnpA family.</text>
</comment>
<dbReference type="EC" id="3.1.26.5" evidence="6 7"/>
<gene>
    <name evidence="6" type="primary">rnpA</name>
    <name evidence="8" type="ORF">A3A57_03110</name>
</gene>
<protein>
    <recommendedName>
        <fullName evidence="6 7">Ribonuclease P protein component</fullName>
        <shortName evidence="6">RNase P protein</shortName>
        <shortName evidence="6">RNaseP protein</shortName>
        <ecNumber evidence="6 7">3.1.26.5</ecNumber>
    </recommendedName>
    <alternativeName>
        <fullName evidence="6">Protein C5</fullName>
    </alternativeName>
</protein>
<comment type="catalytic activity">
    <reaction evidence="6">
        <text>Endonucleolytic cleavage of RNA, removing 5'-extranucleotides from tRNA precursor.</text>
        <dbReference type="EC" id="3.1.26.5"/>
    </reaction>
</comment>
<sequence length="110" mass="12780">MLPSQFRLKLNNRTLRSWKNKREIPTPEFKLVYRFLPEKSDIKIGFIVSGKIGKAVQRNRVRRILTQAVGEHIAEFPKGFEAAFIVRSSEAYKNHESISNLVNKVIQKLN</sequence>
<dbReference type="InterPro" id="IPR020568">
    <property type="entry name" value="Ribosomal_Su5_D2-typ_SF"/>
</dbReference>
<dbReference type="GO" id="GO:0004526">
    <property type="term" value="F:ribonuclease P activity"/>
    <property type="evidence" value="ECO:0007669"/>
    <property type="project" value="UniProtKB-UniRule"/>
</dbReference>
<keyword evidence="3 6" id="KW-0255">Endonuclease</keyword>
<organism evidence="8 9">
    <name type="scientific">Candidatus Woykebacteria bacterium RIFCSPLOWO2_01_FULL_41_12</name>
    <dbReference type="NCBI Taxonomy" id="1802604"/>
    <lineage>
        <taxon>Bacteria</taxon>
        <taxon>Candidatus Woykeibacteriota</taxon>
    </lineage>
</organism>
<keyword evidence="4 6" id="KW-0378">Hydrolase</keyword>
<evidence type="ECO:0000256" key="1">
    <source>
        <dbReference type="ARBA" id="ARBA00022694"/>
    </source>
</evidence>
<dbReference type="GO" id="GO:0001682">
    <property type="term" value="P:tRNA 5'-leader removal"/>
    <property type="evidence" value="ECO:0007669"/>
    <property type="project" value="UniProtKB-UniRule"/>
</dbReference>
<evidence type="ECO:0000256" key="3">
    <source>
        <dbReference type="ARBA" id="ARBA00022759"/>
    </source>
</evidence>
<keyword evidence="2 6" id="KW-0540">Nuclease</keyword>
<dbReference type="GO" id="GO:0030677">
    <property type="term" value="C:ribonuclease P complex"/>
    <property type="evidence" value="ECO:0007669"/>
    <property type="project" value="TreeGrafter"/>
</dbReference>
<evidence type="ECO:0000256" key="2">
    <source>
        <dbReference type="ARBA" id="ARBA00022722"/>
    </source>
</evidence>
<comment type="function">
    <text evidence="6">RNaseP catalyzes the removal of the 5'-leader sequence from pre-tRNA to produce the mature 5'-terminus. It can also cleave other RNA substrates such as 4.5S RNA. The protein component plays an auxiliary but essential role in vivo by binding to the 5'-leader sequence and broadening the substrate specificity of the ribozyme.</text>
</comment>
<keyword evidence="5 6" id="KW-0694">RNA-binding</keyword>
<dbReference type="NCBIfam" id="TIGR00188">
    <property type="entry name" value="rnpA"/>
    <property type="match status" value="1"/>
</dbReference>
<reference evidence="8 9" key="1">
    <citation type="journal article" date="2016" name="Nat. Commun.">
        <title>Thousands of microbial genomes shed light on interconnected biogeochemical processes in an aquifer system.</title>
        <authorList>
            <person name="Anantharaman K."/>
            <person name="Brown C.T."/>
            <person name="Hug L.A."/>
            <person name="Sharon I."/>
            <person name="Castelle C.J."/>
            <person name="Probst A.J."/>
            <person name="Thomas B.C."/>
            <person name="Singh A."/>
            <person name="Wilkins M.J."/>
            <person name="Karaoz U."/>
            <person name="Brodie E.L."/>
            <person name="Williams K.H."/>
            <person name="Hubbard S.S."/>
            <person name="Banfield J.F."/>
        </authorList>
    </citation>
    <scope>NUCLEOTIDE SEQUENCE [LARGE SCALE GENOMIC DNA]</scope>
</reference>
<comment type="caution">
    <text evidence="8">The sequence shown here is derived from an EMBL/GenBank/DDBJ whole genome shotgun (WGS) entry which is preliminary data.</text>
</comment>
<dbReference type="PANTHER" id="PTHR33992">
    <property type="entry name" value="RIBONUCLEASE P PROTEIN COMPONENT"/>
    <property type="match status" value="1"/>
</dbReference>
<keyword evidence="1 6" id="KW-0819">tRNA processing</keyword>
<dbReference type="Pfam" id="PF00825">
    <property type="entry name" value="Ribonuclease_P"/>
    <property type="match status" value="1"/>
</dbReference>
<dbReference type="Proteomes" id="UP000179279">
    <property type="component" value="Unassembled WGS sequence"/>
</dbReference>
<dbReference type="GO" id="GO:0000049">
    <property type="term" value="F:tRNA binding"/>
    <property type="evidence" value="ECO:0007669"/>
    <property type="project" value="UniProtKB-UniRule"/>
</dbReference>
<dbReference type="HAMAP" id="MF_00227">
    <property type="entry name" value="RNase_P"/>
    <property type="match status" value="1"/>
</dbReference>
<evidence type="ECO:0000313" key="9">
    <source>
        <dbReference type="Proteomes" id="UP000179279"/>
    </source>
</evidence>
<proteinExistence type="inferred from homology"/>
<evidence type="ECO:0000256" key="5">
    <source>
        <dbReference type="ARBA" id="ARBA00022884"/>
    </source>
</evidence>